<feature type="signal peptide" evidence="1">
    <location>
        <begin position="1"/>
        <end position="18"/>
    </location>
</feature>
<evidence type="ECO:0000256" key="1">
    <source>
        <dbReference type="SAM" id="SignalP"/>
    </source>
</evidence>
<feature type="chain" id="PRO_5015345611" evidence="1">
    <location>
        <begin position="19"/>
        <end position="289"/>
    </location>
</feature>
<comment type="caution">
    <text evidence="2">The sequence shown here is derived from an EMBL/GenBank/DDBJ whole genome shotgun (WGS) entry which is preliminary data.</text>
</comment>
<keyword evidence="1" id="KW-0732">Signal</keyword>
<organism evidence="2 3">
    <name type="scientific">Hermanssonia centrifuga</name>
    <dbReference type="NCBI Taxonomy" id="98765"/>
    <lineage>
        <taxon>Eukaryota</taxon>
        <taxon>Fungi</taxon>
        <taxon>Dikarya</taxon>
        <taxon>Basidiomycota</taxon>
        <taxon>Agaricomycotina</taxon>
        <taxon>Agaricomycetes</taxon>
        <taxon>Polyporales</taxon>
        <taxon>Meruliaceae</taxon>
        <taxon>Hermanssonia</taxon>
    </lineage>
</organism>
<sequence>MQKISLFLILAAAAFSRAQISLPTLPLPTSLPTALPSAPTSSSSTAPASLPTSLPISLPTSLPISIPTSLPISLASSIPISLPRSLPISLPTSVPITLPTSLPVSPPLSSLPVSIPVSLPTGLSTPPSTASPPLVEKFLQVPAIVTGEDSNAKIECWRISTPFMTSKVFGTAITSTMQIGNLNNATFATATASSDGGVTTAPFPMLAILMSGVAHFTLPHGKDEVVVPAGGMVLLLDTTGTGHGITFPSDAVTQLVNVALSDVPPHSIVASGACADTAQIITTPSNETV</sequence>
<protein>
    <submittedName>
        <fullName evidence="2">Uncharacterized protein</fullName>
    </submittedName>
</protein>
<dbReference type="AlphaFoldDB" id="A0A2R6PZ67"/>
<name>A0A2R6PZ67_9APHY</name>
<dbReference type="OrthoDB" id="3223416at2759"/>
<gene>
    <name evidence="2" type="ORF">PHLCEN_2v4132</name>
</gene>
<accession>A0A2R6PZ67</accession>
<proteinExistence type="predicted"/>
<keyword evidence="3" id="KW-1185">Reference proteome</keyword>
<evidence type="ECO:0000313" key="3">
    <source>
        <dbReference type="Proteomes" id="UP000186601"/>
    </source>
</evidence>
<dbReference type="Proteomes" id="UP000186601">
    <property type="component" value="Unassembled WGS sequence"/>
</dbReference>
<evidence type="ECO:0000313" key="2">
    <source>
        <dbReference type="EMBL" id="PSR99453.1"/>
    </source>
</evidence>
<reference evidence="2 3" key="1">
    <citation type="submission" date="2018-02" db="EMBL/GenBank/DDBJ databases">
        <title>Genome sequence of the basidiomycete white-rot fungus Phlebia centrifuga.</title>
        <authorList>
            <person name="Granchi Z."/>
            <person name="Peng M."/>
            <person name="de Vries R.P."/>
            <person name="Hilden K."/>
            <person name="Makela M.R."/>
            <person name="Grigoriev I."/>
            <person name="Riley R."/>
        </authorList>
    </citation>
    <scope>NUCLEOTIDE SEQUENCE [LARGE SCALE GENOMIC DNA]</scope>
    <source>
        <strain evidence="2 3">FBCC195</strain>
    </source>
</reference>
<dbReference type="STRING" id="98765.A0A2R6PZ67"/>
<dbReference type="EMBL" id="MLYV02000418">
    <property type="protein sequence ID" value="PSR99453.1"/>
    <property type="molecule type" value="Genomic_DNA"/>
</dbReference>